<dbReference type="SUPFAM" id="SSF55804">
    <property type="entry name" value="Phoshotransferase/anion transport protein"/>
    <property type="match status" value="1"/>
</dbReference>
<feature type="domain" description="PRD" evidence="3">
    <location>
        <begin position="130"/>
        <end position="237"/>
    </location>
</feature>
<feature type="domain" description="PRD" evidence="3">
    <location>
        <begin position="23"/>
        <end position="127"/>
    </location>
</feature>
<dbReference type="SUPFAM" id="SSF63520">
    <property type="entry name" value="PTS-regulatory domain, PRD"/>
    <property type="match status" value="2"/>
</dbReference>
<feature type="domain" description="PTS EIIA type-2" evidence="2">
    <location>
        <begin position="341"/>
        <end position="480"/>
    </location>
</feature>
<dbReference type="EMBL" id="MSJM01000001">
    <property type="protein sequence ID" value="OLF48932.1"/>
    <property type="molecule type" value="Genomic_DNA"/>
</dbReference>
<dbReference type="PANTHER" id="PTHR30185:SF12">
    <property type="entry name" value="TRANSCRIPTIONAL REGULATOR MANR"/>
    <property type="match status" value="1"/>
</dbReference>
<evidence type="ECO:0000256" key="1">
    <source>
        <dbReference type="ARBA" id="ARBA00022737"/>
    </source>
</evidence>
<reference evidence="5" key="1">
    <citation type="submission" date="2016-12" db="EMBL/GenBank/DDBJ databases">
        <authorList>
            <person name="Gulvik C.A."/>
        </authorList>
    </citation>
    <scope>NUCLEOTIDE SEQUENCE [LARGE SCALE GENOMIC DNA]</scope>
    <source>
        <strain evidence="5">NED12-00049-6B</strain>
    </source>
</reference>
<dbReference type="PROSITE" id="PS51372">
    <property type="entry name" value="PRD_2"/>
    <property type="match status" value="2"/>
</dbReference>
<dbReference type="InterPro" id="IPR050661">
    <property type="entry name" value="BglG_antiterminators"/>
</dbReference>
<evidence type="ECO:0000313" key="5">
    <source>
        <dbReference type="Proteomes" id="UP000186890"/>
    </source>
</evidence>
<evidence type="ECO:0000259" key="2">
    <source>
        <dbReference type="PROSITE" id="PS51094"/>
    </source>
</evidence>
<dbReference type="Proteomes" id="UP000186890">
    <property type="component" value="Unassembled WGS sequence"/>
</dbReference>
<organism evidence="4 5">
    <name type="scientific">Streptococcus cuniculi</name>
    <dbReference type="NCBI Taxonomy" id="1432788"/>
    <lineage>
        <taxon>Bacteria</taxon>
        <taxon>Bacillati</taxon>
        <taxon>Bacillota</taxon>
        <taxon>Bacilli</taxon>
        <taxon>Lactobacillales</taxon>
        <taxon>Streptococcaceae</taxon>
        <taxon>Streptococcus</taxon>
    </lineage>
</organism>
<sequence length="480" mass="55053">MYRDLLTSEIQGEFINLNRLATLYPNFNMLEISKLFDATLARLDYPVRQTLIPVLLVHIGISIDRMLVGQIVHYDTKDDTIESSKEWQVAQQFLEEVSQLLGITIPPCEVKMMARLLIGYRERDVYQASSQQKQLELFVKETLEAIKDSLGIDFGEDLEFVHGLCIHLQGVLERLENQIHVPNLLLKNIKSQYPLVFDMAVCIANRLSQMIGMSLSEEEVGFIALHLGASYAKDSHAKKQKAILVGALNPHLKKLVVEKITDRFQNRIEIVSSLPYFEESVVLEKNADLIVSCVPLKHRLPVETLVITPFFNAQDELSLFKLLNELEKRQANIEFNMMIGRFIDETFFYPQLKVETATEAITVMVDKLKRYSIVDDSFLESCLQREACSATSFDYSLAIPHPLVLNSRQSVISIAHLDHPIEWGGSRVEMVMLLALNEADREFMTIFFDWLARIISDQDSIRTLVSIDNRDQFIQYIVQH</sequence>
<keyword evidence="1" id="KW-0677">Repeat</keyword>
<dbReference type="PROSITE" id="PS51094">
    <property type="entry name" value="PTS_EIIA_TYPE_2"/>
    <property type="match status" value="1"/>
</dbReference>
<dbReference type="InterPro" id="IPR036634">
    <property type="entry name" value="PRD_sf"/>
</dbReference>
<dbReference type="Pfam" id="PF00359">
    <property type="entry name" value="PTS_EIIA_2"/>
    <property type="match status" value="1"/>
</dbReference>
<dbReference type="AlphaFoldDB" id="A0A1Q8EAX0"/>
<dbReference type="PANTHER" id="PTHR30185">
    <property type="entry name" value="CRYPTIC BETA-GLUCOSIDE BGL OPERON ANTITERMINATOR"/>
    <property type="match status" value="1"/>
</dbReference>
<evidence type="ECO:0000313" key="4">
    <source>
        <dbReference type="EMBL" id="OLF48932.1"/>
    </source>
</evidence>
<dbReference type="GO" id="GO:0006355">
    <property type="term" value="P:regulation of DNA-templated transcription"/>
    <property type="evidence" value="ECO:0007669"/>
    <property type="project" value="InterPro"/>
</dbReference>
<dbReference type="Pfam" id="PF00874">
    <property type="entry name" value="PRD"/>
    <property type="match status" value="2"/>
</dbReference>
<evidence type="ECO:0000259" key="3">
    <source>
        <dbReference type="PROSITE" id="PS51372"/>
    </source>
</evidence>
<accession>A0A1Q8EAX0</accession>
<dbReference type="InterPro" id="IPR002178">
    <property type="entry name" value="PTS_EIIA_type-2_dom"/>
</dbReference>
<comment type="caution">
    <text evidence="4">The sequence shown here is derived from an EMBL/GenBank/DDBJ whole genome shotgun (WGS) entry which is preliminary data.</text>
</comment>
<dbReference type="Gene3D" id="1.10.1790.10">
    <property type="entry name" value="PRD domain"/>
    <property type="match status" value="2"/>
</dbReference>
<dbReference type="InterPro" id="IPR016152">
    <property type="entry name" value="PTrfase/Anion_transptr"/>
</dbReference>
<evidence type="ECO:0008006" key="6">
    <source>
        <dbReference type="Google" id="ProtNLM"/>
    </source>
</evidence>
<name>A0A1Q8EAX0_9STRE</name>
<gene>
    <name evidence="4" type="ORF">BU202_01220</name>
</gene>
<proteinExistence type="predicted"/>
<dbReference type="InterPro" id="IPR011608">
    <property type="entry name" value="PRD"/>
</dbReference>
<protein>
    <recommendedName>
        <fullName evidence="6">PRD domain-containing protein</fullName>
    </recommendedName>
</protein>
<keyword evidence="5" id="KW-1185">Reference proteome</keyword>
<dbReference type="Gene3D" id="3.40.930.10">
    <property type="entry name" value="Mannitol-specific EII, Chain A"/>
    <property type="match status" value="1"/>
</dbReference>